<keyword evidence="3" id="KW-1185">Reference proteome</keyword>
<protein>
    <recommendedName>
        <fullName evidence="4">Cytochrome P450</fullName>
    </recommendedName>
</protein>
<dbReference type="Proteomes" id="UP000770717">
    <property type="component" value="Unassembled WGS sequence"/>
</dbReference>
<name>A0A8J6B5W1_ELECQ</name>
<comment type="caution">
    <text evidence="2">The sequence shown here is derived from an EMBL/GenBank/DDBJ whole genome shotgun (WGS) entry which is preliminary data.</text>
</comment>
<keyword evidence="1" id="KW-0472">Membrane</keyword>
<dbReference type="AlphaFoldDB" id="A0A8J6B5W1"/>
<accession>A0A8J6B5W1</accession>
<keyword evidence="1" id="KW-1133">Transmembrane helix</keyword>
<evidence type="ECO:0008006" key="4">
    <source>
        <dbReference type="Google" id="ProtNLM"/>
    </source>
</evidence>
<feature type="transmembrane region" description="Helical" evidence="1">
    <location>
        <begin position="6"/>
        <end position="24"/>
    </location>
</feature>
<dbReference type="Gene3D" id="1.10.630.10">
    <property type="entry name" value="Cytochrome P450"/>
    <property type="match status" value="1"/>
</dbReference>
<dbReference type="SUPFAM" id="SSF48264">
    <property type="entry name" value="Cytochrome P450"/>
    <property type="match status" value="1"/>
</dbReference>
<reference evidence="2" key="1">
    <citation type="thesis" date="2020" institute="ProQuest LLC" country="789 East Eisenhower Parkway, Ann Arbor, MI, USA">
        <title>Comparative Genomics and Chromosome Evolution.</title>
        <authorList>
            <person name="Mudd A.B."/>
        </authorList>
    </citation>
    <scope>NUCLEOTIDE SEQUENCE</scope>
    <source>
        <strain evidence="2">HN-11 Male</strain>
        <tissue evidence="2">Kidney and liver</tissue>
    </source>
</reference>
<gene>
    <name evidence="2" type="ORF">GDO78_021202</name>
</gene>
<dbReference type="EMBL" id="WNTK01006078">
    <property type="protein sequence ID" value="KAG9463739.1"/>
    <property type="molecule type" value="Genomic_DNA"/>
</dbReference>
<evidence type="ECO:0000256" key="1">
    <source>
        <dbReference type="SAM" id="Phobius"/>
    </source>
</evidence>
<dbReference type="GO" id="GO:0016705">
    <property type="term" value="F:oxidoreductase activity, acting on paired donors, with incorporation or reduction of molecular oxygen"/>
    <property type="evidence" value="ECO:0007669"/>
    <property type="project" value="InterPro"/>
</dbReference>
<dbReference type="GO" id="GO:0004497">
    <property type="term" value="F:monooxygenase activity"/>
    <property type="evidence" value="ECO:0007669"/>
    <property type="project" value="InterPro"/>
</dbReference>
<proteinExistence type="predicted"/>
<organism evidence="2 3">
    <name type="scientific">Eleutherodactylus coqui</name>
    <name type="common">Puerto Rican coqui</name>
    <dbReference type="NCBI Taxonomy" id="57060"/>
    <lineage>
        <taxon>Eukaryota</taxon>
        <taxon>Metazoa</taxon>
        <taxon>Chordata</taxon>
        <taxon>Craniata</taxon>
        <taxon>Vertebrata</taxon>
        <taxon>Euteleostomi</taxon>
        <taxon>Amphibia</taxon>
        <taxon>Batrachia</taxon>
        <taxon>Anura</taxon>
        <taxon>Neobatrachia</taxon>
        <taxon>Hyloidea</taxon>
        <taxon>Eleutherodactylidae</taxon>
        <taxon>Eleutherodactylinae</taxon>
        <taxon>Eleutherodactylus</taxon>
        <taxon>Eleutherodactylus</taxon>
    </lineage>
</organism>
<dbReference type="GO" id="GO:0020037">
    <property type="term" value="F:heme binding"/>
    <property type="evidence" value="ECO:0007669"/>
    <property type="project" value="InterPro"/>
</dbReference>
<dbReference type="InterPro" id="IPR036396">
    <property type="entry name" value="Cyt_P450_sf"/>
</dbReference>
<sequence>MDLSDPTTLVLSVILCFFVALFFYGRKRSTKYNLPPGPRPLPIIGNLHILDLKKPYKTLHQVTFRLYDCCILKGSGGRRI</sequence>
<keyword evidence="1" id="KW-0812">Transmembrane</keyword>
<dbReference type="GO" id="GO:0005506">
    <property type="term" value="F:iron ion binding"/>
    <property type="evidence" value="ECO:0007669"/>
    <property type="project" value="InterPro"/>
</dbReference>
<evidence type="ECO:0000313" key="2">
    <source>
        <dbReference type="EMBL" id="KAG9463739.1"/>
    </source>
</evidence>
<evidence type="ECO:0000313" key="3">
    <source>
        <dbReference type="Proteomes" id="UP000770717"/>
    </source>
</evidence>